<accession>A0A9X0JHX5</accession>
<evidence type="ECO:0000256" key="4">
    <source>
        <dbReference type="ARBA" id="ARBA00022741"/>
    </source>
</evidence>
<feature type="domain" description="KH type-2" evidence="10">
    <location>
        <begin position="199"/>
        <end position="283"/>
    </location>
</feature>
<keyword evidence="15" id="KW-1185">Reference proteome</keyword>
<keyword evidence="3 7" id="KW-0690">Ribosome biogenesis</keyword>
<evidence type="ECO:0000313" key="13">
    <source>
        <dbReference type="EMBL" id="MBD8120315.1"/>
    </source>
</evidence>
<reference evidence="12 14" key="1">
    <citation type="submission" date="2014-09" db="EMBL/GenBank/DDBJ databases">
        <title>Genome sequence of Pseudomonas lutea strain DSM 17257T.</title>
        <authorList>
            <person name="Kwak Y."/>
            <person name="Shin J.-H."/>
        </authorList>
    </citation>
    <scope>NUCLEOTIDE SEQUENCE [LARGE SCALE GENOMIC DNA]</scope>
    <source>
        <strain evidence="12 14">DSM 17257</strain>
    </source>
</reference>
<dbReference type="InterPro" id="IPR015946">
    <property type="entry name" value="KH_dom-like_a/b"/>
</dbReference>
<dbReference type="PROSITE" id="PS50823">
    <property type="entry name" value="KH_TYPE_2"/>
    <property type="match status" value="1"/>
</dbReference>
<proteinExistence type="inferred from homology"/>
<dbReference type="CDD" id="cd22534">
    <property type="entry name" value="KH-II_Era"/>
    <property type="match status" value="1"/>
</dbReference>
<keyword evidence="7" id="KW-0472">Membrane</keyword>
<comment type="subcellular location">
    <subcellularLocation>
        <location evidence="7">Cytoplasm</location>
    </subcellularLocation>
    <subcellularLocation>
        <location evidence="7">Cell membrane</location>
        <topology evidence="7">Peripheral membrane protein</topology>
    </subcellularLocation>
</comment>
<organism evidence="12 14">
    <name type="scientific">Pseudomonas lutea</name>
    <dbReference type="NCBI Taxonomy" id="243924"/>
    <lineage>
        <taxon>Bacteria</taxon>
        <taxon>Pseudomonadati</taxon>
        <taxon>Pseudomonadota</taxon>
        <taxon>Gammaproteobacteria</taxon>
        <taxon>Pseudomonadales</taxon>
        <taxon>Pseudomonadaceae</taxon>
        <taxon>Pseudomonas</taxon>
    </lineage>
</organism>
<dbReference type="OrthoDB" id="9805918at2"/>
<dbReference type="GO" id="GO:0003924">
    <property type="term" value="F:GTPase activity"/>
    <property type="evidence" value="ECO:0007669"/>
    <property type="project" value="UniProtKB-UniRule"/>
</dbReference>
<dbReference type="InterPro" id="IPR005662">
    <property type="entry name" value="GTPase_Era-like"/>
</dbReference>
<evidence type="ECO:0000259" key="11">
    <source>
        <dbReference type="PROSITE" id="PS51713"/>
    </source>
</evidence>
<keyword evidence="7" id="KW-0963">Cytoplasm</keyword>
<dbReference type="InterPro" id="IPR005225">
    <property type="entry name" value="Small_GTP-bd"/>
</dbReference>
<dbReference type="GO" id="GO:0005829">
    <property type="term" value="C:cytosol"/>
    <property type="evidence" value="ECO:0007669"/>
    <property type="project" value="TreeGrafter"/>
</dbReference>
<dbReference type="AlphaFoldDB" id="A0A9X0JHX5"/>
<evidence type="ECO:0000313" key="12">
    <source>
        <dbReference type="EMBL" id="KGF63270.1"/>
    </source>
</evidence>
<dbReference type="Gene3D" id="3.30.300.20">
    <property type="match status" value="1"/>
</dbReference>
<dbReference type="InterPro" id="IPR004044">
    <property type="entry name" value="KH_dom_type_2"/>
</dbReference>
<keyword evidence="7" id="KW-1003">Cell membrane</keyword>
<evidence type="ECO:0000256" key="8">
    <source>
        <dbReference type="PROSITE-ProRule" id="PRU01050"/>
    </source>
</evidence>
<comment type="similarity">
    <text evidence="1 7 8 9">Belongs to the TRAFAC class TrmE-Era-EngA-EngB-Septin-like GTPase superfamily. Era GTPase family.</text>
</comment>
<name>A0A9X0JHX5_9PSED</name>
<reference evidence="13 15" key="2">
    <citation type="journal article" date="2020" name="FEMS Microbiol. Ecol.">
        <title>Temporal dynamics of bacterial communities during seed development and maturation.</title>
        <authorList>
            <person name="Chesneau G."/>
            <person name="Torres-Cortes G."/>
            <person name="Briand M."/>
            <person name="Darrasse A."/>
            <person name="Preveaux A."/>
            <person name="Marais C."/>
            <person name="Jacques M.A."/>
            <person name="Shade A."/>
            <person name="Barret M."/>
        </authorList>
    </citation>
    <scope>NUCLEOTIDE SEQUENCE [LARGE SCALE GENOMIC DNA]</scope>
    <source>
        <strain evidence="13 15">CFBP13723</strain>
    </source>
</reference>
<dbReference type="NCBIfam" id="TIGR00436">
    <property type="entry name" value="era"/>
    <property type="match status" value="1"/>
</dbReference>
<dbReference type="Pfam" id="PF01926">
    <property type="entry name" value="MMR_HSR1"/>
    <property type="match status" value="1"/>
</dbReference>
<dbReference type="FunFam" id="3.40.50.300:FF:000094">
    <property type="entry name" value="GTPase Era"/>
    <property type="match status" value="1"/>
</dbReference>
<dbReference type="Pfam" id="PF07650">
    <property type="entry name" value="KH_2"/>
    <property type="match status" value="1"/>
</dbReference>
<dbReference type="Proteomes" id="UP000029719">
    <property type="component" value="Unassembled WGS sequence"/>
</dbReference>
<dbReference type="NCBIfam" id="TIGR00231">
    <property type="entry name" value="small_GTP"/>
    <property type="match status" value="1"/>
</dbReference>
<dbReference type="GO" id="GO:0005886">
    <property type="term" value="C:plasma membrane"/>
    <property type="evidence" value="ECO:0007669"/>
    <property type="project" value="UniProtKB-SubCell"/>
</dbReference>
<dbReference type="CDD" id="cd04163">
    <property type="entry name" value="Era"/>
    <property type="match status" value="1"/>
</dbReference>
<sequence>MTDSPATRCGYVAIVGRPNVGKSTLLNHILGQKLAITSRKPQTTRHNMLGIKTEGNVQAVYVDTPGMHKNSDKALNRYMNKTASAALKDVDVVIFVVDRTKWTEEDQMVLERVQYVTGPLIVALNKTDRIEDKGTLMPHLSWLQEQLPNAQIIPISAQQGHNLEALEKVIADHLPENEHFFPEDQITDRSSRFLAAELVREKIMRQLGAELPYQITVEIEQFKQQGKTLHIHALILVERDGQKKIIIGDKGERIKRIGSDARRDMEVLFDSKVMLNLWVKVKGGWSDDERALRSLGYGDL</sequence>
<dbReference type="PRINTS" id="PR00326">
    <property type="entry name" value="GTP1OBG"/>
</dbReference>
<feature type="binding site" evidence="7">
    <location>
        <begin position="125"/>
        <end position="128"/>
    </location>
    <ligand>
        <name>GTP</name>
        <dbReference type="ChEBI" id="CHEBI:37565"/>
    </ligand>
</feature>
<dbReference type="InterPro" id="IPR027417">
    <property type="entry name" value="P-loop_NTPase"/>
</dbReference>
<dbReference type="EMBL" id="JACYNP010000001">
    <property type="protein sequence ID" value="MBD8120315.1"/>
    <property type="molecule type" value="Genomic_DNA"/>
</dbReference>
<feature type="region of interest" description="G2" evidence="8">
    <location>
        <begin position="42"/>
        <end position="46"/>
    </location>
</feature>
<gene>
    <name evidence="7 13" type="primary">era</name>
    <name evidence="13" type="ORF">IFT62_03735</name>
    <name evidence="12" type="ORF">LT42_15170</name>
</gene>
<feature type="region of interest" description="G1" evidence="8">
    <location>
        <begin position="16"/>
        <end position="23"/>
    </location>
</feature>
<evidence type="ECO:0000256" key="7">
    <source>
        <dbReference type="HAMAP-Rule" id="MF_00367"/>
    </source>
</evidence>
<feature type="binding site" evidence="7">
    <location>
        <begin position="16"/>
        <end position="23"/>
    </location>
    <ligand>
        <name>GTP</name>
        <dbReference type="ChEBI" id="CHEBI:37565"/>
    </ligand>
</feature>
<evidence type="ECO:0000256" key="6">
    <source>
        <dbReference type="ARBA" id="ARBA00023134"/>
    </source>
</evidence>
<feature type="region of interest" description="G4" evidence="8">
    <location>
        <begin position="125"/>
        <end position="128"/>
    </location>
</feature>
<dbReference type="FunFam" id="3.30.300.20:FF:000003">
    <property type="entry name" value="GTPase Era"/>
    <property type="match status" value="1"/>
</dbReference>
<evidence type="ECO:0000256" key="3">
    <source>
        <dbReference type="ARBA" id="ARBA00022517"/>
    </source>
</evidence>
<evidence type="ECO:0000313" key="14">
    <source>
        <dbReference type="Proteomes" id="UP000029719"/>
    </source>
</evidence>
<keyword evidence="6 7" id="KW-0342">GTP-binding</keyword>
<dbReference type="Proteomes" id="UP000625247">
    <property type="component" value="Unassembled WGS sequence"/>
</dbReference>
<dbReference type="EMBL" id="JRMB01000002">
    <property type="protein sequence ID" value="KGF63270.1"/>
    <property type="molecule type" value="Genomic_DNA"/>
</dbReference>
<comment type="caution">
    <text evidence="12">The sequence shown here is derived from an EMBL/GenBank/DDBJ whole genome shotgun (WGS) entry which is preliminary data.</text>
</comment>
<evidence type="ECO:0000259" key="10">
    <source>
        <dbReference type="PROSITE" id="PS50823"/>
    </source>
</evidence>
<dbReference type="NCBIfam" id="NF000908">
    <property type="entry name" value="PRK00089.1"/>
    <property type="match status" value="1"/>
</dbReference>
<dbReference type="GO" id="GO:0000028">
    <property type="term" value="P:ribosomal small subunit assembly"/>
    <property type="evidence" value="ECO:0007669"/>
    <property type="project" value="TreeGrafter"/>
</dbReference>
<evidence type="ECO:0000256" key="9">
    <source>
        <dbReference type="RuleBase" id="RU003761"/>
    </source>
</evidence>
<dbReference type="RefSeq" id="WP_037014344.1">
    <property type="nucleotide sequence ID" value="NZ_JACYNP010000001.1"/>
</dbReference>
<keyword evidence="5 7" id="KW-0694">RNA-binding</keyword>
<dbReference type="InterPro" id="IPR009019">
    <property type="entry name" value="KH_sf_prok-type"/>
</dbReference>
<feature type="region of interest" description="G5" evidence="8">
    <location>
        <begin position="155"/>
        <end position="157"/>
    </location>
</feature>
<feature type="region of interest" description="G3" evidence="8">
    <location>
        <begin position="63"/>
        <end position="66"/>
    </location>
</feature>
<evidence type="ECO:0000256" key="5">
    <source>
        <dbReference type="ARBA" id="ARBA00022884"/>
    </source>
</evidence>
<comment type="function">
    <text evidence="7">An essential GTPase that binds both GDP and GTP, with rapid nucleotide exchange. Plays a role in 16S rRNA processing and 30S ribosomal subunit biogenesis and possibly also in cell cycle regulation and energy metabolism.</text>
</comment>
<keyword evidence="4 7" id="KW-0547">Nucleotide-binding</keyword>
<dbReference type="GO" id="GO:0005525">
    <property type="term" value="F:GTP binding"/>
    <property type="evidence" value="ECO:0007669"/>
    <property type="project" value="UniProtKB-UniRule"/>
</dbReference>
<dbReference type="SUPFAM" id="SSF52540">
    <property type="entry name" value="P-loop containing nucleoside triphosphate hydrolases"/>
    <property type="match status" value="1"/>
</dbReference>
<protein>
    <recommendedName>
        <fullName evidence="2 7">GTPase Era</fullName>
    </recommendedName>
</protein>
<evidence type="ECO:0000256" key="2">
    <source>
        <dbReference type="ARBA" id="ARBA00020484"/>
    </source>
</evidence>
<comment type="subunit">
    <text evidence="7">Monomer.</text>
</comment>
<dbReference type="HAMAP" id="MF_00367">
    <property type="entry name" value="GTPase_Era"/>
    <property type="match status" value="1"/>
</dbReference>
<dbReference type="InterPro" id="IPR006073">
    <property type="entry name" value="GTP-bd"/>
</dbReference>
<dbReference type="PANTHER" id="PTHR42698:SF1">
    <property type="entry name" value="GTPASE ERA, MITOCHONDRIAL"/>
    <property type="match status" value="1"/>
</dbReference>
<feature type="domain" description="Era-type G" evidence="11">
    <location>
        <begin position="8"/>
        <end position="176"/>
    </location>
</feature>
<dbReference type="SUPFAM" id="SSF54814">
    <property type="entry name" value="Prokaryotic type KH domain (KH-domain type II)"/>
    <property type="match status" value="1"/>
</dbReference>
<evidence type="ECO:0000313" key="15">
    <source>
        <dbReference type="Proteomes" id="UP000625247"/>
    </source>
</evidence>
<dbReference type="PROSITE" id="PS51713">
    <property type="entry name" value="G_ERA"/>
    <property type="match status" value="1"/>
</dbReference>
<keyword evidence="7" id="KW-0699">rRNA-binding</keyword>
<dbReference type="PANTHER" id="PTHR42698">
    <property type="entry name" value="GTPASE ERA"/>
    <property type="match status" value="1"/>
</dbReference>
<dbReference type="GO" id="GO:0043024">
    <property type="term" value="F:ribosomal small subunit binding"/>
    <property type="evidence" value="ECO:0007669"/>
    <property type="project" value="TreeGrafter"/>
</dbReference>
<dbReference type="Gene3D" id="3.40.50.300">
    <property type="entry name" value="P-loop containing nucleotide triphosphate hydrolases"/>
    <property type="match status" value="1"/>
</dbReference>
<dbReference type="GO" id="GO:0070181">
    <property type="term" value="F:small ribosomal subunit rRNA binding"/>
    <property type="evidence" value="ECO:0007669"/>
    <property type="project" value="UniProtKB-UniRule"/>
</dbReference>
<feature type="binding site" evidence="7">
    <location>
        <begin position="63"/>
        <end position="67"/>
    </location>
    <ligand>
        <name>GTP</name>
        <dbReference type="ChEBI" id="CHEBI:37565"/>
    </ligand>
</feature>
<dbReference type="InterPro" id="IPR030388">
    <property type="entry name" value="G_ERA_dom"/>
</dbReference>
<evidence type="ECO:0000256" key="1">
    <source>
        <dbReference type="ARBA" id="ARBA00007921"/>
    </source>
</evidence>